<dbReference type="OrthoDB" id="1716531at2759"/>
<dbReference type="Pfam" id="PF04511">
    <property type="entry name" value="DER1"/>
    <property type="match status" value="1"/>
</dbReference>
<dbReference type="GO" id="GO:0005789">
    <property type="term" value="C:endoplasmic reticulum membrane"/>
    <property type="evidence" value="ECO:0007669"/>
    <property type="project" value="UniProtKB-SubCell"/>
</dbReference>
<evidence type="ECO:0000256" key="4">
    <source>
        <dbReference type="ARBA" id="ARBA00022824"/>
    </source>
</evidence>
<evidence type="ECO:0000256" key="3">
    <source>
        <dbReference type="ARBA" id="ARBA00022692"/>
    </source>
</evidence>
<keyword evidence="6 7" id="KW-0472">Membrane</keyword>
<accession>A0A0D7B926</accession>
<comment type="similarity">
    <text evidence="2 7">Belongs to the derlin family.</text>
</comment>
<dbReference type="Proteomes" id="UP000054007">
    <property type="component" value="Unassembled WGS sequence"/>
</dbReference>
<feature type="transmembrane region" description="Helical" evidence="7">
    <location>
        <begin position="100"/>
        <end position="118"/>
    </location>
</feature>
<evidence type="ECO:0000313" key="9">
    <source>
        <dbReference type="Proteomes" id="UP000054007"/>
    </source>
</evidence>
<evidence type="ECO:0000256" key="5">
    <source>
        <dbReference type="ARBA" id="ARBA00022989"/>
    </source>
</evidence>
<keyword evidence="5 7" id="KW-1133">Transmembrane helix</keyword>
<dbReference type="STRING" id="1314674.A0A0D7B926"/>
<dbReference type="PANTHER" id="PTHR11009">
    <property type="entry name" value="DER1-LIKE PROTEIN, DERLIN"/>
    <property type="match status" value="1"/>
</dbReference>
<evidence type="ECO:0000256" key="2">
    <source>
        <dbReference type="ARBA" id="ARBA00008917"/>
    </source>
</evidence>
<evidence type="ECO:0000256" key="6">
    <source>
        <dbReference type="ARBA" id="ARBA00023136"/>
    </source>
</evidence>
<dbReference type="GO" id="GO:0006950">
    <property type="term" value="P:response to stress"/>
    <property type="evidence" value="ECO:0007669"/>
    <property type="project" value="UniProtKB-ARBA"/>
</dbReference>
<evidence type="ECO:0000256" key="1">
    <source>
        <dbReference type="ARBA" id="ARBA00004477"/>
    </source>
</evidence>
<dbReference type="AlphaFoldDB" id="A0A0D7B926"/>
<dbReference type="InterPro" id="IPR035952">
    <property type="entry name" value="Rhomboid-like_sf"/>
</dbReference>
<evidence type="ECO:0000256" key="7">
    <source>
        <dbReference type="RuleBase" id="RU363059"/>
    </source>
</evidence>
<evidence type="ECO:0000313" key="8">
    <source>
        <dbReference type="EMBL" id="KIY66710.1"/>
    </source>
</evidence>
<dbReference type="SUPFAM" id="SSF144091">
    <property type="entry name" value="Rhomboid-like"/>
    <property type="match status" value="1"/>
</dbReference>
<sequence>MPGPLEWLTQIPPVTRSWLIASLLVSVAVHSHIVTPLQLYFSPSLTSFSLSSLPSLSYRPLTTFLYFGSLSIDLVFHLFFFMRYSRILEDSSFPAQPSGYLWLLIQSAILLLGLSAVLTPILALNTPFLSSSLAFVPIYVWARRHPSTPISLFGLITITAPYLPFALVAFTVTINGEWKAAHADLMGCVVGHVAWFVRDVWKREMLGGPSLLTDPPVFLQQLLGEV</sequence>
<protein>
    <recommendedName>
        <fullName evidence="7">Derlin</fullName>
    </recommendedName>
</protein>
<keyword evidence="9" id="KW-1185">Reference proteome</keyword>
<dbReference type="EMBL" id="KN880546">
    <property type="protein sequence ID" value="KIY66710.1"/>
    <property type="molecule type" value="Genomic_DNA"/>
</dbReference>
<feature type="transmembrane region" description="Helical" evidence="7">
    <location>
        <begin position="61"/>
        <end position="80"/>
    </location>
</feature>
<name>A0A0D7B926_9AGAR</name>
<comment type="subcellular location">
    <subcellularLocation>
        <location evidence="1 7">Endoplasmic reticulum membrane</location>
        <topology evidence="1 7">Multi-pass membrane protein</topology>
    </subcellularLocation>
</comment>
<reference evidence="8 9" key="1">
    <citation type="journal article" date="2015" name="Fungal Genet. Biol.">
        <title>Evolution of novel wood decay mechanisms in Agaricales revealed by the genome sequences of Fistulina hepatica and Cylindrobasidium torrendii.</title>
        <authorList>
            <person name="Floudas D."/>
            <person name="Held B.W."/>
            <person name="Riley R."/>
            <person name="Nagy L.G."/>
            <person name="Koehler G."/>
            <person name="Ransdell A.S."/>
            <person name="Younus H."/>
            <person name="Chow J."/>
            <person name="Chiniquy J."/>
            <person name="Lipzen A."/>
            <person name="Tritt A."/>
            <person name="Sun H."/>
            <person name="Haridas S."/>
            <person name="LaButti K."/>
            <person name="Ohm R.A."/>
            <person name="Kues U."/>
            <person name="Blanchette R.A."/>
            <person name="Grigoriev I.V."/>
            <person name="Minto R.E."/>
            <person name="Hibbett D.S."/>
        </authorList>
    </citation>
    <scope>NUCLEOTIDE SEQUENCE [LARGE SCALE GENOMIC DNA]</scope>
    <source>
        <strain evidence="8 9">FP15055 ss-10</strain>
    </source>
</reference>
<proteinExistence type="inferred from homology"/>
<keyword evidence="4 7" id="KW-0256">Endoplasmic reticulum</keyword>
<organism evidence="8 9">
    <name type="scientific">Cylindrobasidium torrendii FP15055 ss-10</name>
    <dbReference type="NCBI Taxonomy" id="1314674"/>
    <lineage>
        <taxon>Eukaryota</taxon>
        <taxon>Fungi</taxon>
        <taxon>Dikarya</taxon>
        <taxon>Basidiomycota</taxon>
        <taxon>Agaricomycotina</taxon>
        <taxon>Agaricomycetes</taxon>
        <taxon>Agaricomycetidae</taxon>
        <taxon>Agaricales</taxon>
        <taxon>Marasmiineae</taxon>
        <taxon>Physalacriaceae</taxon>
        <taxon>Cylindrobasidium</taxon>
    </lineage>
</organism>
<gene>
    <name evidence="8" type="ORF">CYLTODRAFT_398360</name>
</gene>
<feature type="transmembrane region" description="Helical" evidence="7">
    <location>
        <begin position="153"/>
        <end position="174"/>
    </location>
</feature>
<feature type="transmembrane region" description="Helical" evidence="7">
    <location>
        <begin position="18"/>
        <end position="41"/>
    </location>
</feature>
<dbReference type="InterPro" id="IPR007599">
    <property type="entry name" value="DER1"/>
</dbReference>
<keyword evidence="3 7" id="KW-0812">Transmembrane</keyword>
<comment type="function">
    <text evidence="7">May be involved in the degradation of misfolded endoplasmic reticulum (ER) luminal proteins.</text>
</comment>